<reference evidence="1 2" key="1">
    <citation type="submission" date="2020-04" db="EMBL/GenBank/DDBJ databases">
        <authorList>
            <person name="Abaymova A."/>
            <person name="Teymurazov M."/>
            <person name="Tazyna O."/>
            <person name="Chatushin Y."/>
            <person name="Svetoch E."/>
            <person name="Pereligyn V."/>
            <person name="Pohylenko V."/>
            <person name="Platonov M."/>
            <person name="Kartsev N."/>
            <person name="Skryabin Y."/>
            <person name="Sizova A."/>
            <person name="Solomentsev V."/>
            <person name="Kislichkina A."/>
            <person name="Bogun A."/>
        </authorList>
    </citation>
    <scope>NUCLEOTIDE SEQUENCE [LARGE SCALE GENOMIC DNA]</scope>
    <source>
        <strain evidence="2">SCPM-O-B-8398 (E28)</strain>
    </source>
</reference>
<sequence>MKYVYTPVPFTEIAKGLENKELKASNVYFETDKFDGVRSLADTKLDLEDCAKTIFYLKKEYSAPTARTGLTQKKRRRRT</sequence>
<evidence type="ECO:0000313" key="2">
    <source>
        <dbReference type="Proteomes" id="UP000557857"/>
    </source>
</evidence>
<proteinExistence type="predicted"/>
<name>A0A848MXW9_ENTMU</name>
<dbReference type="RefSeq" id="WP_169058678.1">
    <property type="nucleotide sequence ID" value="NZ_JABCAG010000023.1"/>
</dbReference>
<organism evidence="1 2">
    <name type="scientific">Enterococcus mundtii</name>
    <dbReference type="NCBI Taxonomy" id="53346"/>
    <lineage>
        <taxon>Bacteria</taxon>
        <taxon>Bacillati</taxon>
        <taxon>Bacillota</taxon>
        <taxon>Bacilli</taxon>
        <taxon>Lactobacillales</taxon>
        <taxon>Enterococcaceae</taxon>
        <taxon>Enterococcus</taxon>
    </lineage>
</organism>
<protein>
    <submittedName>
        <fullName evidence="1">Uncharacterized protein</fullName>
    </submittedName>
</protein>
<gene>
    <name evidence="1" type="ORF">HI921_08955</name>
</gene>
<dbReference type="Proteomes" id="UP000557857">
    <property type="component" value="Unassembled WGS sequence"/>
</dbReference>
<evidence type="ECO:0000313" key="1">
    <source>
        <dbReference type="EMBL" id="NMP58589.1"/>
    </source>
</evidence>
<dbReference type="AlphaFoldDB" id="A0A848MXW9"/>
<dbReference type="EMBL" id="JABCAG010000023">
    <property type="protein sequence ID" value="NMP58589.1"/>
    <property type="molecule type" value="Genomic_DNA"/>
</dbReference>
<accession>A0A848MXW9</accession>
<comment type="caution">
    <text evidence="1">The sequence shown here is derived from an EMBL/GenBank/DDBJ whole genome shotgun (WGS) entry which is preliminary data.</text>
</comment>